<name>A0A8S1WUM9_PAROT</name>
<feature type="transmembrane region" description="Helical" evidence="1">
    <location>
        <begin position="164"/>
        <end position="188"/>
    </location>
</feature>
<dbReference type="OMA" id="ICMSNEC"/>
<keyword evidence="1" id="KW-0812">Transmembrane</keyword>
<dbReference type="EMBL" id="CAJJDP010000104">
    <property type="protein sequence ID" value="CAD8193478.1"/>
    <property type="molecule type" value="Genomic_DNA"/>
</dbReference>
<keyword evidence="1" id="KW-1133">Transmembrane helix</keyword>
<dbReference type="Proteomes" id="UP000683925">
    <property type="component" value="Unassembled WGS sequence"/>
</dbReference>
<reference evidence="2" key="1">
    <citation type="submission" date="2021-01" db="EMBL/GenBank/DDBJ databases">
        <authorList>
            <consortium name="Genoscope - CEA"/>
            <person name="William W."/>
        </authorList>
    </citation>
    <scope>NUCLEOTIDE SEQUENCE</scope>
</reference>
<organism evidence="2 3">
    <name type="scientific">Paramecium octaurelia</name>
    <dbReference type="NCBI Taxonomy" id="43137"/>
    <lineage>
        <taxon>Eukaryota</taxon>
        <taxon>Sar</taxon>
        <taxon>Alveolata</taxon>
        <taxon>Ciliophora</taxon>
        <taxon>Intramacronucleata</taxon>
        <taxon>Oligohymenophorea</taxon>
        <taxon>Peniculida</taxon>
        <taxon>Parameciidae</taxon>
        <taxon>Paramecium</taxon>
    </lineage>
</organism>
<dbReference type="OrthoDB" id="10416414at2759"/>
<evidence type="ECO:0000256" key="1">
    <source>
        <dbReference type="SAM" id="Phobius"/>
    </source>
</evidence>
<evidence type="ECO:0000313" key="3">
    <source>
        <dbReference type="Proteomes" id="UP000683925"/>
    </source>
</evidence>
<accession>A0A8S1WUM9</accession>
<gene>
    <name evidence="2" type="ORF">POCTA_138.1.T1040166</name>
</gene>
<comment type="caution">
    <text evidence="2">The sequence shown here is derived from an EMBL/GenBank/DDBJ whole genome shotgun (WGS) entry which is preliminary data.</text>
</comment>
<proteinExistence type="predicted"/>
<sequence>MIRNHKKRSVKIYYACIYDGGIPVGICMSNECRGFICFNCFQLIHSNHLNNTFTFDEIKVKVEIVISQIKEIAIQFSLGGREDYSEHLEKFTQNFWQLELEYNWYKSKKLQKEVVLLQSIPRLREINKQLTLSKENHAYYFYSLKPLLFVHSNNSRNYTEEVCFAIKFIIIFLLCCALIIIILKFILIKVVQDG</sequence>
<keyword evidence="3" id="KW-1185">Reference proteome</keyword>
<dbReference type="AlphaFoldDB" id="A0A8S1WUM9"/>
<protein>
    <submittedName>
        <fullName evidence="2">Uncharacterized protein</fullName>
    </submittedName>
</protein>
<evidence type="ECO:0000313" key="2">
    <source>
        <dbReference type="EMBL" id="CAD8193478.1"/>
    </source>
</evidence>
<keyword evidence="1" id="KW-0472">Membrane</keyword>